<proteinExistence type="predicted"/>
<keyword evidence="3" id="KW-0238">DNA-binding</keyword>
<evidence type="ECO:0000256" key="5">
    <source>
        <dbReference type="ARBA" id="ARBA00023242"/>
    </source>
</evidence>
<dbReference type="RefSeq" id="XP_046074971.1">
    <property type="nucleotide sequence ID" value="XM_046215337.1"/>
</dbReference>
<keyword evidence="4" id="KW-0804">Transcription</keyword>
<evidence type="ECO:0000313" key="9">
    <source>
        <dbReference type="Proteomes" id="UP001201262"/>
    </source>
</evidence>
<dbReference type="GO" id="GO:0008270">
    <property type="term" value="F:zinc ion binding"/>
    <property type="evidence" value="ECO:0007669"/>
    <property type="project" value="InterPro"/>
</dbReference>
<dbReference type="EMBL" id="JAJTJA010000003">
    <property type="protein sequence ID" value="KAH8701595.1"/>
    <property type="molecule type" value="Genomic_DNA"/>
</dbReference>
<protein>
    <recommendedName>
        <fullName evidence="7">Zn(2)-C6 fungal-type domain-containing protein</fullName>
    </recommendedName>
</protein>
<dbReference type="PROSITE" id="PS50048">
    <property type="entry name" value="ZN2_CY6_FUNGAL_2"/>
    <property type="match status" value="1"/>
</dbReference>
<dbReference type="InterPro" id="IPR036864">
    <property type="entry name" value="Zn2-C6_fun-type_DNA-bd_sf"/>
</dbReference>
<evidence type="ECO:0000256" key="3">
    <source>
        <dbReference type="ARBA" id="ARBA00023125"/>
    </source>
</evidence>
<feature type="region of interest" description="Disordered" evidence="6">
    <location>
        <begin position="1"/>
        <end position="43"/>
    </location>
</feature>
<dbReference type="Pfam" id="PF00172">
    <property type="entry name" value="Zn_clus"/>
    <property type="match status" value="1"/>
</dbReference>
<keyword evidence="2" id="KW-0805">Transcription regulation</keyword>
<dbReference type="PANTHER" id="PTHR31845">
    <property type="entry name" value="FINGER DOMAIN PROTEIN, PUTATIVE-RELATED"/>
    <property type="match status" value="1"/>
</dbReference>
<reference evidence="8" key="1">
    <citation type="submission" date="2021-12" db="EMBL/GenBank/DDBJ databases">
        <title>Convergent genome expansion in fungi linked to evolution of root-endophyte symbiosis.</title>
        <authorList>
            <consortium name="DOE Joint Genome Institute"/>
            <person name="Ke Y.-H."/>
            <person name="Bonito G."/>
            <person name="Liao H.-L."/>
            <person name="Looney B."/>
            <person name="Rojas-Flechas A."/>
            <person name="Nash J."/>
            <person name="Hameed K."/>
            <person name="Schadt C."/>
            <person name="Martin F."/>
            <person name="Crous P.W."/>
            <person name="Miettinen O."/>
            <person name="Magnuson J.K."/>
            <person name="Labbe J."/>
            <person name="Jacobson D."/>
            <person name="Doktycz M.J."/>
            <person name="Veneault-Fourrey C."/>
            <person name="Kuo A."/>
            <person name="Mondo S."/>
            <person name="Calhoun S."/>
            <person name="Riley R."/>
            <person name="Ohm R."/>
            <person name="LaButti K."/>
            <person name="Andreopoulos B."/>
            <person name="Pangilinan J."/>
            <person name="Nolan M."/>
            <person name="Tritt A."/>
            <person name="Clum A."/>
            <person name="Lipzen A."/>
            <person name="Daum C."/>
            <person name="Barry K."/>
            <person name="Grigoriev I.V."/>
            <person name="Vilgalys R."/>
        </authorList>
    </citation>
    <scope>NUCLEOTIDE SEQUENCE</scope>
    <source>
        <strain evidence="8">PMI_201</strain>
    </source>
</reference>
<dbReference type="SUPFAM" id="SSF57701">
    <property type="entry name" value="Zn2/Cys6 DNA-binding domain"/>
    <property type="match status" value="1"/>
</dbReference>
<dbReference type="CDD" id="cd12148">
    <property type="entry name" value="fungal_TF_MHR"/>
    <property type="match status" value="1"/>
</dbReference>
<keyword evidence="5" id="KW-0539">Nucleus</keyword>
<dbReference type="Proteomes" id="UP001201262">
    <property type="component" value="Unassembled WGS sequence"/>
</dbReference>
<feature type="compositionally biased region" description="Polar residues" evidence="6">
    <location>
        <begin position="161"/>
        <end position="172"/>
    </location>
</feature>
<organism evidence="8 9">
    <name type="scientific">Talaromyces proteolyticus</name>
    <dbReference type="NCBI Taxonomy" id="1131652"/>
    <lineage>
        <taxon>Eukaryota</taxon>
        <taxon>Fungi</taxon>
        <taxon>Dikarya</taxon>
        <taxon>Ascomycota</taxon>
        <taxon>Pezizomycotina</taxon>
        <taxon>Eurotiomycetes</taxon>
        <taxon>Eurotiomycetidae</taxon>
        <taxon>Eurotiales</taxon>
        <taxon>Trichocomaceae</taxon>
        <taxon>Talaromyces</taxon>
        <taxon>Talaromyces sect. Bacilispori</taxon>
    </lineage>
</organism>
<feature type="domain" description="Zn(2)-C6 fungal-type" evidence="7">
    <location>
        <begin position="66"/>
        <end position="100"/>
    </location>
</feature>
<dbReference type="PANTHER" id="PTHR31845:SF39">
    <property type="entry name" value="TRANSCRIPTION FACTOR PBCR-RELATED"/>
    <property type="match status" value="1"/>
</dbReference>
<dbReference type="InterPro" id="IPR051089">
    <property type="entry name" value="prtT"/>
</dbReference>
<dbReference type="SMART" id="SM00066">
    <property type="entry name" value="GAL4"/>
    <property type="match status" value="1"/>
</dbReference>
<evidence type="ECO:0000313" key="8">
    <source>
        <dbReference type="EMBL" id="KAH8701595.1"/>
    </source>
</evidence>
<accession>A0AAD4L0G9</accession>
<dbReference type="GeneID" id="70245624"/>
<name>A0AAD4L0G9_9EURO</name>
<evidence type="ECO:0000256" key="1">
    <source>
        <dbReference type="ARBA" id="ARBA00004123"/>
    </source>
</evidence>
<feature type="compositionally biased region" description="Polar residues" evidence="6">
    <location>
        <begin position="26"/>
        <end position="43"/>
    </location>
</feature>
<comment type="subcellular location">
    <subcellularLocation>
        <location evidence="1">Nucleus</location>
    </subcellularLocation>
</comment>
<evidence type="ECO:0000259" key="7">
    <source>
        <dbReference type="PROSITE" id="PS50048"/>
    </source>
</evidence>
<dbReference type="CDD" id="cd00067">
    <property type="entry name" value="GAL4"/>
    <property type="match status" value="1"/>
</dbReference>
<dbReference type="PROSITE" id="PS00463">
    <property type="entry name" value="ZN2_CY6_FUNGAL_1"/>
    <property type="match status" value="1"/>
</dbReference>
<feature type="compositionally biased region" description="Polar residues" evidence="6">
    <location>
        <begin position="697"/>
        <end position="709"/>
    </location>
</feature>
<dbReference type="GO" id="GO:0000981">
    <property type="term" value="F:DNA-binding transcription factor activity, RNA polymerase II-specific"/>
    <property type="evidence" value="ECO:0007669"/>
    <property type="project" value="InterPro"/>
</dbReference>
<dbReference type="Gene3D" id="4.10.240.10">
    <property type="entry name" value="Zn(2)-C6 fungal-type DNA-binding domain"/>
    <property type="match status" value="1"/>
</dbReference>
<evidence type="ECO:0000256" key="2">
    <source>
        <dbReference type="ARBA" id="ARBA00023015"/>
    </source>
</evidence>
<evidence type="ECO:0000256" key="6">
    <source>
        <dbReference type="SAM" id="MobiDB-lite"/>
    </source>
</evidence>
<feature type="region of interest" description="Disordered" evidence="6">
    <location>
        <begin position="682"/>
        <end position="731"/>
    </location>
</feature>
<gene>
    <name evidence="8" type="ORF">BGW36DRAFT_371154</name>
</gene>
<dbReference type="AlphaFoldDB" id="A0AAD4L0G9"/>
<evidence type="ECO:0000256" key="4">
    <source>
        <dbReference type="ARBA" id="ARBA00023163"/>
    </source>
</evidence>
<feature type="compositionally biased region" description="Basic and acidic residues" evidence="6">
    <location>
        <begin position="710"/>
        <end position="722"/>
    </location>
</feature>
<comment type="caution">
    <text evidence="8">The sequence shown here is derived from an EMBL/GenBank/DDBJ whole genome shotgun (WGS) entry which is preliminary data.</text>
</comment>
<keyword evidence="9" id="KW-1185">Reference proteome</keyword>
<dbReference type="GO" id="GO:0000976">
    <property type="term" value="F:transcription cis-regulatory region binding"/>
    <property type="evidence" value="ECO:0007669"/>
    <property type="project" value="TreeGrafter"/>
</dbReference>
<feature type="region of interest" description="Disordered" evidence="6">
    <location>
        <begin position="129"/>
        <end position="220"/>
    </location>
</feature>
<dbReference type="GO" id="GO:0005634">
    <property type="term" value="C:nucleus"/>
    <property type="evidence" value="ECO:0007669"/>
    <property type="project" value="UniProtKB-SubCell"/>
</dbReference>
<feature type="compositionally biased region" description="Polar residues" evidence="6">
    <location>
        <begin position="7"/>
        <end position="19"/>
    </location>
</feature>
<sequence length="794" mass="89601">MKRHYLQTASDFPQKRQLSPSPPGLAQTSALSASNNQPASTSTIIKPLVRNSGRETRPRQPYRSRACDACRALKVRCEPHPNPAVEPCHKCANLGRTCVITPRNRKRKKRTDTRVAELEARIDVLVNSLRASGDESQQGSRPGENYQARTLQGSNERDTSINRSVSPSTNKYYSHAQPGHAPTQWRHADSTPSRPVSAVDQPVSSLDTNTEHGVSDIFSDSRPDAIERGVVDVQSAKMAFQRYVSELSTILPIVIFPPQTKFEDVRFNKPILFWAIVAVSIDTIKPNIRPVLMKETYRTFGKLVFIGGQKSIEIVQALIVCCLWYRPPARIEEINVYQLVHSGVAMAMDLGLDKLAPKTKLPLRSAQESIRRYYMPNNHNAIEARRTWLGMYFLSVQVSVSLKRTFLVRWNHHMDDCVEAMETSPELLPSDAVLLHWIKLAHILEQVGIQFSIEDTTASLKLEDCRFQYSLKAYEKMLQQWREGISKIAISQIQKTLFEQSIYIVRIHMHEAALHFELDDIVSRQAEDRRLVDMKSRDRINSLITCVTSIHKALDLALSLDVECIITVPGLFMARVGYCAVNLIKLSVIASKPESHTRGIYDVADLQAEYYVEKIEERLRTAGNINGGQPFSRVAKIINTLKIWFLKPGGAKIPLDEAIAILSFPRHITSVISDLFQTTAQEQNDQDAKSSRKAHSTSKLSDSSFPWTSTRHDSLGQEDRPNPQDPPPTCPSTNINNAHYCNNECNLYHFENTAAEPIGLQTHPDMEHLYYIGALVDNGFLQMPTSIDDFMGFF</sequence>
<feature type="compositionally biased region" description="Basic and acidic residues" evidence="6">
    <location>
        <begin position="209"/>
        <end position="220"/>
    </location>
</feature>
<dbReference type="InterPro" id="IPR001138">
    <property type="entry name" value="Zn2Cys6_DnaBD"/>
</dbReference>